<dbReference type="Gene3D" id="3.20.20.80">
    <property type="entry name" value="Glycosidases"/>
    <property type="match status" value="1"/>
</dbReference>
<name>A0AAV9NQ65_9EURO</name>
<dbReference type="PANTHER" id="PTHR36183">
    <property type="entry name" value="BETA-GLUCURONIDASE"/>
    <property type="match status" value="1"/>
</dbReference>
<evidence type="ECO:0000259" key="1">
    <source>
        <dbReference type="Pfam" id="PF16862"/>
    </source>
</evidence>
<dbReference type="GeneID" id="89976152"/>
<reference evidence="2 3" key="1">
    <citation type="submission" date="2023-08" db="EMBL/GenBank/DDBJ databases">
        <title>Black Yeasts Isolated from many extreme environments.</title>
        <authorList>
            <person name="Coleine C."/>
            <person name="Stajich J.E."/>
            <person name="Selbmann L."/>
        </authorList>
    </citation>
    <scope>NUCLEOTIDE SEQUENCE [LARGE SCALE GENOMIC DNA]</scope>
    <source>
        <strain evidence="2 3">CCFEE 5792</strain>
    </source>
</reference>
<accession>A0AAV9NQ65</accession>
<dbReference type="PANTHER" id="PTHR36183:SF2">
    <property type="entry name" value="BETA-GLUCURONIDASE C-TERMINAL DOMAIN-CONTAINING PROTEIN"/>
    <property type="match status" value="1"/>
</dbReference>
<dbReference type="InterPro" id="IPR031728">
    <property type="entry name" value="GlcAase_C"/>
</dbReference>
<proteinExistence type="predicted"/>
<feature type="domain" description="Beta-glucuronidase C-terminal" evidence="1">
    <location>
        <begin position="427"/>
        <end position="522"/>
    </location>
</feature>
<dbReference type="SUPFAM" id="SSF51445">
    <property type="entry name" value="(Trans)glycosidases"/>
    <property type="match status" value="1"/>
</dbReference>
<gene>
    <name evidence="2" type="ORF">LTR84_007987</name>
</gene>
<dbReference type="Pfam" id="PF16862">
    <property type="entry name" value="Glyco_hydro_79C"/>
    <property type="match status" value="1"/>
</dbReference>
<sequence length="527" mass="57589">MRAFYLLAGLAISQVQSISHSYEIKLQLPSRMPAWAEQLSPGLAAFSLELDRWTDWAGKEIGQPNEYFNQLLLNLGERTGQMPFIRVGANSADRATIDLDVKVVNATFPPANPIFPNPEADHIFIGRDFYALSGNLPTGTPFVWGLNMKLLNLTETTAQARLLAESFHGARANITSHVKLANIEIGNEPDFWGPTRTPVRGTLGPSWDVVNYTNTWLKFANTVSNVLDLNCSDPSSPRLMPGSFTTREAPEWIPEGMLQAGLLNNPNLSCEISHVSGHSYSGAFDPRIIVRPGQLMDKISIRTNMSTRTIGRIAVRASGLKYLLGETNSYALHGQPGLSNTVESALWTTDWLLLAASYGIERVHLHQGVGFRYNAIQPTSNADDGLNITQPHILPSYYALLVVNEAIGTSGTAFIAEIPTTNLTLTAYGIWEEQRLARLVVLNTQIYLGTGNKPSINVTLDGLYAGGALTMKLLQTEKTTAYTGLTWAGQNFETASGRPEGKVVEEQVEEGSFNLPASSIALLTLED</sequence>
<dbReference type="InterPro" id="IPR013780">
    <property type="entry name" value="Glyco_hydro_b"/>
</dbReference>
<keyword evidence="3" id="KW-1185">Reference proteome</keyword>
<dbReference type="Gene3D" id="2.60.40.1180">
    <property type="entry name" value="Golgi alpha-mannosidase II"/>
    <property type="match status" value="1"/>
</dbReference>
<evidence type="ECO:0000313" key="2">
    <source>
        <dbReference type="EMBL" id="KAK5061444.1"/>
    </source>
</evidence>
<dbReference type="EMBL" id="JAVRRD010000003">
    <property type="protein sequence ID" value="KAK5061444.1"/>
    <property type="molecule type" value="Genomic_DNA"/>
</dbReference>
<evidence type="ECO:0000313" key="3">
    <source>
        <dbReference type="Proteomes" id="UP001358417"/>
    </source>
</evidence>
<dbReference type="InterPro" id="IPR017853">
    <property type="entry name" value="GH"/>
</dbReference>
<dbReference type="AlphaFoldDB" id="A0AAV9NQ65"/>
<comment type="caution">
    <text evidence="2">The sequence shown here is derived from an EMBL/GenBank/DDBJ whole genome shotgun (WGS) entry which is preliminary data.</text>
</comment>
<dbReference type="Proteomes" id="UP001358417">
    <property type="component" value="Unassembled WGS sequence"/>
</dbReference>
<organism evidence="2 3">
    <name type="scientific">Exophiala bonariae</name>
    <dbReference type="NCBI Taxonomy" id="1690606"/>
    <lineage>
        <taxon>Eukaryota</taxon>
        <taxon>Fungi</taxon>
        <taxon>Dikarya</taxon>
        <taxon>Ascomycota</taxon>
        <taxon>Pezizomycotina</taxon>
        <taxon>Eurotiomycetes</taxon>
        <taxon>Chaetothyriomycetidae</taxon>
        <taxon>Chaetothyriales</taxon>
        <taxon>Herpotrichiellaceae</taxon>
        <taxon>Exophiala</taxon>
    </lineage>
</organism>
<dbReference type="InterPro" id="IPR052974">
    <property type="entry name" value="GH79_Enzymes"/>
</dbReference>
<protein>
    <recommendedName>
        <fullName evidence="1">Beta-glucuronidase C-terminal domain-containing protein</fullName>
    </recommendedName>
</protein>
<dbReference type="RefSeq" id="XP_064710541.1">
    <property type="nucleotide sequence ID" value="XM_064851538.1"/>
</dbReference>